<sequence>MMTKLFWGALSATLTLLSSGLLLETPAMADSSREASAEGGNPHGVTTEANSLPMGGETTTAVGLEQSLATMPEVEPSAEELIAEMEQVTSVSQLTDVQPTDWAFQALQSLVERYGCIVGYPDRTYRGNRALTRYEFAAGLNACMDRISELIAAGTADLVKKEDLLAVQKMQEEFAAELATLRGRVGALEVRSATLEKQQFSTTTKISTELITYVADAFGDRASPLNNANIGHRLRLDFDTSFTGKDRLRTRLQATNLRKFNVGDVFGVSPVGRATSDLSDETRFLATSTSSNSEVTLNRLQYRFPIGEKLTVFLDANTIDPSIVTDPITPFNDQATGALSNFAQINPVWFPLGNQAGVAVNYAISPNFQFDFGYQAEGGSPNDPQLGLFNAGYSAFAHLIVYSGTFKLGFFYMNSYSPQFGVDTLAGSNAAKILGAGPVVGNGYSVEFDYRINSWFELGGWVGLTQARTLGTGTRGDANVWNFALNLAFPDLGKKGNLGGIVFGMQPKLTGTSNAAVATVIGLPEGQREDRDTGYHIEAFYRYQLTDNLSITPGFIWLTAPNHDSRNPDAVIGVIRTTFVF</sequence>
<dbReference type="Gene3D" id="2.40.160.180">
    <property type="entry name" value="Carbohydrate-selective porin OprB"/>
    <property type="match status" value="1"/>
</dbReference>
<dbReference type="NCBIfam" id="NF033921">
    <property type="entry name" value="por_somb"/>
    <property type="match status" value="1"/>
</dbReference>
<comment type="caution">
    <text evidence="5">The sequence shown here is derived from an EMBL/GenBank/DDBJ whole genome shotgun (WGS) entry which is preliminary data.</text>
</comment>
<gene>
    <name evidence="5" type="ORF">NDI38_01945</name>
</gene>
<keyword evidence="2" id="KW-0732">Signal</keyword>
<dbReference type="InterPro" id="IPR007049">
    <property type="entry name" value="Carb-sel_porin_OprB"/>
</dbReference>
<evidence type="ECO:0000259" key="4">
    <source>
        <dbReference type="PROSITE" id="PS51272"/>
    </source>
</evidence>
<feature type="signal peptide" evidence="2">
    <location>
        <begin position="1"/>
        <end position="29"/>
    </location>
</feature>
<dbReference type="InterPro" id="IPR051465">
    <property type="entry name" value="Cell_Envelope_Struct_Comp"/>
</dbReference>
<dbReference type="EMBL" id="JAMPLM010000001">
    <property type="protein sequence ID" value="MEP1057180.1"/>
    <property type="molecule type" value="Genomic_DNA"/>
</dbReference>
<dbReference type="InterPro" id="IPR047684">
    <property type="entry name" value="Por_som-like"/>
</dbReference>
<feature type="chain" id="PRO_5044973319" evidence="2">
    <location>
        <begin position="30"/>
        <end position="581"/>
    </location>
</feature>
<accession>A0ABV0KFK1</accession>
<protein>
    <submittedName>
        <fullName evidence="5">Iron uptake porin</fullName>
    </submittedName>
</protein>
<dbReference type="PANTHER" id="PTHR43308">
    <property type="entry name" value="OUTER MEMBRANE PROTEIN ALPHA-RELATED"/>
    <property type="match status" value="1"/>
</dbReference>
<evidence type="ECO:0000313" key="6">
    <source>
        <dbReference type="Proteomes" id="UP001476950"/>
    </source>
</evidence>
<keyword evidence="6" id="KW-1185">Reference proteome</keyword>
<feature type="domain" description="SLH" evidence="4">
    <location>
        <begin position="90"/>
        <end position="154"/>
    </location>
</feature>
<dbReference type="PROSITE" id="PS51272">
    <property type="entry name" value="SLH"/>
    <property type="match status" value="1"/>
</dbReference>
<reference evidence="5 6" key="1">
    <citation type="submission" date="2022-04" db="EMBL/GenBank/DDBJ databases">
        <title>Positive selection, recombination, and allopatry shape intraspecific diversity of widespread and dominant cyanobacteria.</title>
        <authorList>
            <person name="Wei J."/>
            <person name="Shu W."/>
            <person name="Hu C."/>
        </authorList>
    </citation>
    <scope>NUCLEOTIDE SEQUENCE [LARGE SCALE GENOMIC DNA]</scope>
    <source>
        <strain evidence="5 6">AS-A4</strain>
    </source>
</reference>
<name>A0ABV0KFK1_9CYAN</name>
<dbReference type="Pfam" id="PF00395">
    <property type="entry name" value="SLH"/>
    <property type="match status" value="1"/>
</dbReference>
<organism evidence="5 6">
    <name type="scientific">Stenomitos frigidus AS-A4</name>
    <dbReference type="NCBI Taxonomy" id="2933935"/>
    <lineage>
        <taxon>Bacteria</taxon>
        <taxon>Bacillati</taxon>
        <taxon>Cyanobacteriota</taxon>
        <taxon>Cyanophyceae</taxon>
        <taxon>Leptolyngbyales</taxon>
        <taxon>Leptolyngbyaceae</taxon>
        <taxon>Stenomitos</taxon>
    </lineage>
</organism>
<evidence type="ECO:0000256" key="1">
    <source>
        <dbReference type="ARBA" id="ARBA00008769"/>
    </source>
</evidence>
<evidence type="ECO:0000256" key="3">
    <source>
        <dbReference type="SAM" id="MobiDB-lite"/>
    </source>
</evidence>
<proteinExistence type="inferred from homology"/>
<evidence type="ECO:0000256" key="2">
    <source>
        <dbReference type="RuleBase" id="RU363072"/>
    </source>
</evidence>
<dbReference type="RefSeq" id="WP_199305547.1">
    <property type="nucleotide sequence ID" value="NZ_JAMPLM010000001.1"/>
</dbReference>
<dbReference type="InterPro" id="IPR038673">
    <property type="entry name" value="OprB_sf"/>
</dbReference>
<dbReference type="PANTHER" id="PTHR43308:SF1">
    <property type="entry name" value="OUTER MEMBRANE PROTEIN ALPHA"/>
    <property type="match status" value="1"/>
</dbReference>
<dbReference type="Pfam" id="PF04966">
    <property type="entry name" value="OprB"/>
    <property type="match status" value="1"/>
</dbReference>
<dbReference type="Proteomes" id="UP001476950">
    <property type="component" value="Unassembled WGS sequence"/>
</dbReference>
<comment type="similarity">
    <text evidence="1 2">Belongs to the OprB family.</text>
</comment>
<dbReference type="InterPro" id="IPR001119">
    <property type="entry name" value="SLH_dom"/>
</dbReference>
<evidence type="ECO:0000313" key="5">
    <source>
        <dbReference type="EMBL" id="MEP1057180.1"/>
    </source>
</evidence>
<feature type="region of interest" description="Disordered" evidence="3">
    <location>
        <begin position="29"/>
        <end position="56"/>
    </location>
</feature>